<dbReference type="Proteomes" id="UP000538666">
    <property type="component" value="Unassembled WGS sequence"/>
</dbReference>
<sequence length="504" mass="56261">MTVPPLLALLLWIPVSLFFCSRYSLRTAFVLIFIGGWAVLPAAHYTPTSDPLPYWILGTGIATDYFITKATVIGFCGLLGFFLFDRHAIRRFQLTLWDMPMLLWCMAPVLSGIANALPLGEMFRAETYQLLAWGVPYFIGRLYFCDSGSLRFVAQAFVIAGLFYVPICLFEIWKGPQLYAHIYGYLPYRWVGAQRYIGYRPIGLLENGNQLGIWMATAALVATWFWAKRIIDRVCGIPIAIVAITLLVTTFLCQSAGSILLLFILLPFVFVSHRTFPRAIAIFIVVGIIFFAGLRLTNVVSLRSLVQHNPAAHATAAFLKEIGRGSLGWRLGQDERHVSIALDRPILGYGEWDWWRRGTLRPWGLWLLGFGMYGILGLVALEALQVVPVIRAIWFPLTKSDIEYLNLRHALAAAILITAVDNLLNSSMILPLLLVMGGMSTWKSAAAEVSVTVDIGPELLEELAPAAHELDWPSFEPENYPVEHLEGGIVEAALPVGKRPKLHD</sequence>
<name>A0A841JNI6_9BACT</name>
<feature type="transmembrane region" description="Helical" evidence="1">
    <location>
        <begin position="6"/>
        <end position="21"/>
    </location>
</feature>
<keyword evidence="1" id="KW-0472">Membrane</keyword>
<feature type="transmembrane region" description="Helical" evidence="1">
    <location>
        <begin position="365"/>
        <end position="390"/>
    </location>
</feature>
<feature type="transmembrane region" description="Helical" evidence="1">
    <location>
        <begin position="96"/>
        <end position="116"/>
    </location>
</feature>
<reference evidence="2 3" key="1">
    <citation type="submission" date="2020-08" db="EMBL/GenBank/DDBJ databases">
        <title>Genomic Encyclopedia of Type Strains, Phase IV (KMG-IV): sequencing the most valuable type-strain genomes for metagenomic binning, comparative biology and taxonomic classification.</title>
        <authorList>
            <person name="Goeker M."/>
        </authorList>
    </citation>
    <scope>NUCLEOTIDE SEQUENCE [LARGE SCALE GENOMIC DNA]</scope>
    <source>
        <strain evidence="2 3">DSM 103733</strain>
    </source>
</reference>
<feature type="transmembrane region" description="Helical" evidence="1">
    <location>
        <begin position="211"/>
        <end position="227"/>
    </location>
</feature>
<organism evidence="2 3">
    <name type="scientific">Silvibacterium bohemicum</name>
    <dbReference type="NCBI Taxonomy" id="1577686"/>
    <lineage>
        <taxon>Bacteria</taxon>
        <taxon>Pseudomonadati</taxon>
        <taxon>Acidobacteriota</taxon>
        <taxon>Terriglobia</taxon>
        <taxon>Terriglobales</taxon>
        <taxon>Acidobacteriaceae</taxon>
        <taxon>Silvibacterium</taxon>
    </lineage>
</organism>
<feature type="transmembrane region" description="Helical" evidence="1">
    <location>
        <begin position="276"/>
        <end position="294"/>
    </location>
</feature>
<feature type="transmembrane region" description="Helical" evidence="1">
    <location>
        <begin position="239"/>
        <end position="270"/>
    </location>
</feature>
<gene>
    <name evidence="2" type="ORF">HNQ77_000751</name>
</gene>
<feature type="transmembrane region" description="Helical" evidence="1">
    <location>
        <begin position="65"/>
        <end position="84"/>
    </location>
</feature>
<feature type="transmembrane region" description="Helical" evidence="1">
    <location>
        <begin position="28"/>
        <end position="45"/>
    </location>
</feature>
<feature type="transmembrane region" description="Helical" evidence="1">
    <location>
        <begin position="152"/>
        <end position="173"/>
    </location>
</feature>
<proteinExistence type="predicted"/>
<dbReference type="RefSeq" id="WP_156185775.1">
    <property type="nucleotide sequence ID" value="NZ_JACHEK010000001.1"/>
</dbReference>
<feature type="transmembrane region" description="Helical" evidence="1">
    <location>
        <begin position="410"/>
        <end position="435"/>
    </location>
</feature>
<keyword evidence="1" id="KW-0812">Transmembrane</keyword>
<dbReference type="AlphaFoldDB" id="A0A841JNI6"/>
<evidence type="ECO:0000256" key="1">
    <source>
        <dbReference type="SAM" id="Phobius"/>
    </source>
</evidence>
<comment type="caution">
    <text evidence="2">The sequence shown here is derived from an EMBL/GenBank/DDBJ whole genome shotgun (WGS) entry which is preliminary data.</text>
</comment>
<evidence type="ECO:0000313" key="2">
    <source>
        <dbReference type="EMBL" id="MBB6142813.1"/>
    </source>
</evidence>
<keyword evidence="1" id="KW-1133">Transmembrane helix</keyword>
<accession>A0A841JNI6</accession>
<evidence type="ECO:0000313" key="3">
    <source>
        <dbReference type="Proteomes" id="UP000538666"/>
    </source>
</evidence>
<keyword evidence="3" id="KW-1185">Reference proteome</keyword>
<feature type="transmembrane region" description="Helical" evidence="1">
    <location>
        <begin position="128"/>
        <end position="145"/>
    </location>
</feature>
<protein>
    <submittedName>
        <fullName evidence="2">Type IV secretory pathway VirB3-like protein</fullName>
    </submittedName>
</protein>
<dbReference type="OrthoDB" id="9766798at2"/>
<dbReference type="EMBL" id="JACHEK010000001">
    <property type="protein sequence ID" value="MBB6142813.1"/>
    <property type="molecule type" value="Genomic_DNA"/>
</dbReference>